<evidence type="ECO:0000259" key="3">
    <source>
        <dbReference type="PROSITE" id="PS52015"/>
    </source>
</evidence>
<reference evidence="4" key="1">
    <citation type="submission" date="2021-04" db="EMBL/GenBank/DDBJ databases">
        <title>Phylogenetic analysis of Acidobacteriaceae.</title>
        <authorList>
            <person name="Qiu L."/>
            <person name="Zhang Q."/>
        </authorList>
    </citation>
    <scope>NUCLEOTIDE SEQUENCE</scope>
    <source>
        <strain evidence="4">DSM 25168</strain>
    </source>
</reference>
<feature type="compositionally biased region" description="Low complexity" evidence="1">
    <location>
        <begin position="413"/>
        <end position="423"/>
    </location>
</feature>
<organism evidence="4 5">
    <name type="scientific">Occallatibacter riparius</name>
    <dbReference type="NCBI Taxonomy" id="1002689"/>
    <lineage>
        <taxon>Bacteria</taxon>
        <taxon>Pseudomonadati</taxon>
        <taxon>Acidobacteriota</taxon>
        <taxon>Terriglobia</taxon>
        <taxon>Terriglobales</taxon>
        <taxon>Acidobacteriaceae</taxon>
        <taxon>Occallatibacter</taxon>
    </lineage>
</organism>
<feature type="region of interest" description="Disordered" evidence="1">
    <location>
        <begin position="178"/>
        <end position="235"/>
    </location>
</feature>
<dbReference type="RefSeq" id="WP_260793699.1">
    <property type="nucleotide sequence ID" value="NZ_CP093313.1"/>
</dbReference>
<feature type="domain" description="TonB C-terminal" evidence="3">
    <location>
        <begin position="289"/>
        <end position="384"/>
    </location>
</feature>
<dbReference type="AlphaFoldDB" id="A0A9J7BNA5"/>
<proteinExistence type="predicted"/>
<dbReference type="PROSITE" id="PS52015">
    <property type="entry name" value="TONB_CTD"/>
    <property type="match status" value="1"/>
</dbReference>
<sequence>MKTRRPLTPSICRSVLVVAASLAAASIAAQQTKPTDSQPAVQQQAGPALLPAPSAAPRASAPSPFVLTSIEQGKDARAVTESELRQQLLGKTFYLRTGYLDNMLHFDEKGKLDGSSPRAPYTLSLVEITHVRLEKHKLEVEGVRYGLHFLGSSATEDQTAAVDKVRLTTRKKPLVITIDREEVTKPKKEKEKKEKHHGPQSANQPAQAQTVAPAPAAAPEEEAERHRPMTDSEAASNRELAQALDTVFATGIDDRLIATLPDYWKLFYLSTAEHRAYRPAEANVLRQGNVDQKAKLISAIDPPSNEFAQKNGVAGMAMYHVVVGTDGKAREIAVGRPIGFGLDENAVKSIQQAKFEPAMKGGQPVPVMLDLLVQFRIYSKLTAEPSTTAAATSQPSAPILPGPYTANAPKPQPAAEGAPAAAPSDTGQQQSPAPSETAPAPAPAPDATKQHPAQQQPEQQPPVPQPQ</sequence>
<accession>A0A9J7BNA5</accession>
<dbReference type="EMBL" id="CP093313">
    <property type="protein sequence ID" value="UWZ84195.1"/>
    <property type="molecule type" value="Genomic_DNA"/>
</dbReference>
<dbReference type="Proteomes" id="UP001059380">
    <property type="component" value="Chromosome"/>
</dbReference>
<evidence type="ECO:0000313" key="4">
    <source>
        <dbReference type="EMBL" id="UWZ84195.1"/>
    </source>
</evidence>
<feature type="signal peptide" evidence="2">
    <location>
        <begin position="1"/>
        <end position="28"/>
    </location>
</feature>
<feature type="compositionally biased region" description="Low complexity" evidence="1">
    <location>
        <begin position="385"/>
        <end position="397"/>
    </location>
</feature>
<evidence type="ECO:0000256" key="2">
    <source>
        <dbReference type="SAM" id="SignalP"/>
    </source>
</evidence>
<dbReference type="Gene3D" id="3.30.1150.10">
    <property type="match status" value="1"/>
</dbReference>
<dbReference type="InterPro" id="IPR037682">
    <property type="entry name" value="TonB_C"/>
</dbReference>
<feature type="compositionally biased region" description="Low complexity" evidence="1">
    <location>
        <begin position="432"/>
        <end position="458"/>
    </location>
</feature>
<feature type="compositionally biased region" description="Low complexity" evidence="1">
    <location>
        <begin position="202"/>
        <end position="218"/>
    </location>
</feature>
<dbReference type="GO" id="GO:0055085">
    <property type="term" value="P:transmembrane transport"/>
    <property type="evidence" value="ECO:0007669"/>
    <property type="project" value="InterPro"/>
</dbReference>
<dbReference type="KEGG" id="orp:MOP44_27065"/>
<protein>
    <submittedName>
        <fullName evidence="4">Energy transducer TonB</fullName>
    </submittedName>
</protein>
<dbReference type="SUPFAM" id="SSF74653">
    <property type="entry name" value="TolA/TonB C-terminal domain"/>
    <property type="match status" value="1"/>
</dbReference>
<keyword evidence="2" id="KW-0732">Signal</keyword>
<feature type="compositionally biased region" description="Basic and acidic residues" evidence="1">
    <location>
        <begin position="178"/>
        <end position="192"/>
    </location>
</feature>
<gene>
    <name evidence="4" type="ORF">MOP44_27065</name>
</gene>
<keyword evidence="5" id="KW-1185">Reference proteome</keyword>
<evidence type="ECO:0000313" key="5">
    <source>
        <dbReference type="Proteomes" id="UP001059380"/>
    </source>
</evidence>
<evidence type="ECO:0000256" key="1">
    <source>
        <dbReference type="SAM" id="MobiDB-lite"/>
    </source>
</evidence>
<dbReference type="Pfam" id="PF03544">
    <property type="entry name" value="TonB_C"/>
    <property type="match status" value="1"/>
</dbReference>
<feature type="region of interest" description="Disordered" evidence="1">
    <location>
        <begin position="385"/>
        <end position="467"/>
    </location>
</feature>
<name>A0A9J7BNA5_9BACT</name>
<feature type="chain" id="PRO_5039902919" evidence="2">
    <location>
        <begin position="29"/>
        <end position="467"/>
    </location>
</feature>